<sequence length="83" mass="9612">KDATSISPVTVSFTLPLHNQHCCINRQPRVNIYFAQNVKSPSEVFKCCLKKEKEKKHPERSIAKTLKKLETLPLSQWFNSSKR</sequence>
<protein>
    <submittedName>
        <fullName evidence="1">Uncharacterized protein</fullName>
    </submittedName>
</protein>
<feature type="non-terminal residue" evidence="1">
    <location>
        <position position="1"/>
    </location>
</feature>
<reference evidence="1" key="1">
    <citation type="submission" date="2006-02" db="EMBL/GenBank/DDBJ databases">
        <title>Channel catfish gene expression after Edwardsiella ictaluri infection.</title>
        <authorList>
            <person name="Yeh H.-Y."/>
            <person name="Klesius P.H."/>
        </authorList>
    </citation>
    <scope>NUCLEOTIDE SEQUENCE</scope>
</reference>
<dbReference type="EMBL" id="DQ417145">
    <property type="protein sequence ID" value="ABD83901.1"/>
    <property type="molecule type" value="mRNA"/>
</dbReference>
<accession>Q1WA81</accession>
<proteinExistence type="evidence at transcript level"/>
<dbReference type="AlphaFoldDB" id="Q1WA81"/>
<evidence type="ECO:0000313" key="1">
    <source>
        <dbReference type="EMBL" id="ABD83901.1"/>
    </source>
</evidence>
<organism evidence="1">
    <name type="scientific">Ictalurus punctatus</name>
    <name type="common">Channel catfish</name>
    <name type="synonym">Silurus punctatus</name>
    <dbReference type="NCBI Taxonomy" id="7998"/>
    <lineage>
        <taxon>Eukaryota</taxon>
        <taxon>Metazoa</taxon>
        <taxon>Chordata</taxon>
        <taxon>Craniata</taxon>
        <taxon>Vertebrata</taxon>
        <taxon>Euteleostomi</taxon>
        <taxon>Actinopterygii</taxon>
        <taxon>Neopterygii</taxon>
        <taxon>Teleostei</taxon>
        <taxon>Ostariophysi</taxon>
        <taxon>Siluriformes</taxon>
        <taxon>Ictaluridae</taxon>
        <taxon>Ictalurus</taxon>
    </lineage>
</organism>
<name>Q1WA81_ICTPU</name>
<feature type="non-terminal residue" evidence="1">
    <location>
        <position position="83"/>
    </location>
</feature>